<keyword evidence="1" id="KW-0472">Membrane</keyword>
<keyword evidence="1" id="KW-0812">Transmembrane</keyword>
<feature type="transmembrane region" description="Helical" evidence="1">
    <location>
        <begin position="94"/>
        <end position="116"/>
    </location>
</feature>
<dbReference type="Proteomes" id="UP000001940">
    <property type="component" value="Chromosome V"/>
</dbReference>
<sequence length="313" mass="35452">MCSDITNFFATDGFYAGTLHFLTAIEIPLHTFGAFMIICKTPEKMRHVKWILLLLHFVGALLDIFLSCLTTPVVNFPMISGYPLGLAVPLGLPINVLAYIGISMVGTLAVTILVVFEDRHYQIINALFGRKRSWYRLLYIIVLYFISATFLAPAYLKIPNENLAKLVIKNKIPCITDDVLQRPGYFIISTTNTTFCLCLLFMLSIFATQLFYFVFSIFNHFSHTVAKSRATARQQRKFVIAMCIQVFIPVVVVIIPVVYIICANFFDYYSQAGNNLAMAAIVTHGVLTTFTMLIVHSPYRKATLEMFYCSTNY</sequence>
<dbReference type="PaxDb" id="6239-R08H2.3"/>
<proteinExistence type="predicted"/>
<feature type="transmembrane region" description="Helical" evidence="1">
    <location>
        <begin position="185"/>
        <end position="218"/>
    </location>
</feature>
<reference evidence="2 3" key="1">
    <citation type="journal article" date="1998" name="Science">
        <title>Genome sequence of the nematode C. elegans: a platform for investigating biology.</title>
        <authorList>
            <consortium name="The C. elegans sequencing consortium"/>
            <person name="Sulson J.E."/>
            <person name="Waterston R."/>
        </authorList>
    </citation>
    <scope>NUCLEOTIDE SEQUENCE [LARGE SCALE GENOMIC DNA]</scope>
    <source>
        <strain evidence="2 3">Bristol N2</strain>
    </source>
</reference>
<dbReference type="PhylomeDB" id="O17986"/>
<dbReference type="Bgee" id="WBGene00005386">
    <property type="expression patterns" value="Expressed in larva and 1 other cell type or tissue"/>
</dbReference>
<keyword evidence="1" id="KW-1133">Transmembrane helix</keyword>
<dbReference type="CTD" id="187710"/>
<dbReference type="FunCoup" id="O17986">
    <property type="interactions" value="80"/>
</dbReference>
<dbReference type="SMR" id="O17986"/>
<name>O17986_CAEEL</name>
<dbReference type="InterPro" id="IPR053220">
    <property type="entry name" value="Nematode_rcpt-like_serp_H"/>
</dbReference>
<dbReference type="Pfam" id="PF10318">
    <property type="entry name" value="7TM_GPCR_Srh"/>
    <property type="match status" value="1"/>
</dbReference>
<dbReference type="PIR" id="T24049">
    <property type="entry name" value="T24049"/>
</dbReference>
<dbReference type="EMBL" id="BX284605">
    <property type="protein sequence ID" value="CAB04629.2"/>
    <property type="molecule type" value="Genomic_DNA"/>
</dbReference>
<feature type="transmembrane region" description="Helical" evidence="1">
    <location>
        <begin position="137"/>
        <end position="156"/>
    </location>
</feature>
<dbReference type="InParanoid" id="O17986"/>
<evidence type="ECO:0000256" key="1">
    <source>
        <dbReference type="SAM" id="Phobius"/>
    </source>
</evidence>
<dbReference type="AlphaFoldDB" id="O17986"/>
<dbReference type="PANTHER" id="PTHR22941:SF36">
    <property type="entry name" value="SERPENTINE RECEPTOR, CLASS H"/>
    <property type="match status" value="1"/>
</dbReference>
<keyword evidence="3" id="KW-1185">Reference proteome</keyword>
<feature type="transmembrane region" description="Helical" evidence="1">
    <location>
        <begin position="14"/>
        <end position="38"/>
    </location>
</feature>
<dbReference type="eggNOG" id="ENOG502SY7B">
    <property type="taxonomic scope" value="Eukaryota"/>
</dbReference>
<dbReference type="WormBase" id="R08H2.3">
    <property type="protein sequence ID" value="CE33156"/>
    <property type="gene ID" value="WBGene00005386"/>
    <property type="gene designation" value="srh-170"/>
</dbReference>
<dbReference type="InterPro" id="IPR019422">
    <property type="entry name" value="7TM_GPCR_serpentine_rcpt_Srh"/>
</dbReference>
<dbReference type="KEGG" id="cel:CELE_R08H2.3"/>
<protein>
    <submittedName>
        <fullName evidence="2">Serpentine Receptor, class H</fullName>
    </submittedName>
</protein>
<accession>O17986</accession>
<dbReference type="RefSeq" id="NP_506823.2">
    <property type="nucleotide sequence ID" value="NM_074422.2"/>
</dbReference>
<organism evidence="2 3">
    <name type="scientific">Caenorhabditis elegans</name>
    <dbReference type="NCBI Taxonomy" id="6239"/>
    <lineage>
        <taxon>Eukaryota</taxon>
        <taxon>Metazoa</taxon>
        <taxon>Ecdysozoa</taxon>
        <taxon>Nematoda</taxon>
        <taxon>Chromadorea</taxon>
        <taxon>Rhabditida</taxon>
        <taxon>Rhabditina</taxon>
        <taxon>Rhabditomorpha</taxon>
        <taxon>Rhabditoidea</taxon>
        <taxon>Rhabditidae</taxon>
        <taxon>Peloderinae</taxon>
        <taxon>Caenorhabditis</taxon>
    </lineage>
</organism>
<dbReference type="GeneID" id="187710"/>
<feature type="transmembrane region" description="Helical" evidence="1">
    <location>
        <begin position="238"/>
        <end position="261"/>
    </location>
</feature>
<dbReference type="HOGENOM" id="CLU_042960_1_0_1"/>
<evidence type="ECO:0000313" key="3">
    <source>
        <dbReference type="Proteomes" id="UP000001940"/>
    </source>
</evidence>
<evidence type="ECO:0000313" key="4">
    <source>
        <dbReference type="WormBase" id="R08H2.3"/>
    </source>
</evidence>
<dbReference type="PANTHER" id="PTHR22941">
    <property type="entry name" value="SERPENTINE RECEPTOR"/>
    <property type="match status" value="1"/>
</dbReference>
<dbReference type="UCSC" id="R08H2.3">
    <property type="organism name" value="c. elegans"/>
</dbReference>
<feature type="transmembrane region" description="Helical" evidence="1">
    <location>
        <begin position="50"/>
        <end position="74"/>
    </location>
</feature>
<dbReference type="AGR" id="WB:WBGene00005386"/>
<keyword evidence="2" id="KW-0675">Receptor</keyword>
<gene>
    <name evidence="2 4" type="primary">srh-170</name>
    <name evidence="2" type="ORF">CELE_R08H2.3</name>
    <name evidence="4" type="ORF">R08H2.3</name>
</gene>
<feature type="transmembrane region" description="Helical" evidence="1">
    <location>
        <begin position="276"/>
        <end position="295"/>
    </location>
</feature>
<dbReference type="SUPFAM" id="SSF81321">
    <property type="entry name" value="Family A G protein-coupled receptor-like"/>
    <property type="match status" value="1"/>
</dbReference>
<evidence type="ECO:0000313" key="2">
    <source>
        <dbReference type="EMBL" id="CAB04629.2"/>
    </source>
</evidence>